<gene>
    <name evidence="1" type="ORF">EDC65_3604</name>
</gene>
<evidence type="ECO:0000313" key="1">
    <source>
        <dbReference type="EMBL" id="ROP84255.1"/>
    </source>
</evidence>
<proteinExistence type="predicted"/>
<keyword evidence="2" id="KW-1185">Reference proteome</keyword>
<evidence type="ECO:0000313" key="2">
    <source>
        <dbReference type="Proteomes" id="UP000278222"/>
    </source>
</evidence>
<comment type="caution">
    <text evidence="1">The sequence shown here is derived from an EMBL/GenBank/DDBJ whole genome shotgun (WGS) entry which is preliminary data.</text>
</comment>
<dbReference type="EMBL" id="RJKX01000015">
    <property type="protein sequence ID" value="ROP84255.1"/>
    <property type="molecule type" value="Genomic_DNA"/>
</dbReference>
<dbReference type="Proteomes" id="UP000278222">
    <property type="component" value="Unassembled WGS sequence"/>
</dbReference>
<protein>
    <recommendedName>
        <fullName evidence="3">PhiE125 gp8 family phage protein</fullName>
    </recommendedName>
</protein>
<dbReference type="AlphaFoldDB" id="A0A3N1L4B9"/>
<organism evidence="1 2">
    <name type="scientific">Stella humosa</name>
    <dbReference type="NCBI Taxonomy" id="94"/>
    <lineage>
        <taxon>Bacteria</taxon>
        <taxon>Pseudomonadati</taxon>
        <taxon>Pseudomonadota</taxon>
        <taxon>Alphaproteobacteria</taxon>
        <taxon>Rhodospirillales</taxon>
        <taxon>Stellaceae</taxon>
        <taxon>Stella</taxon>
    </lineage>
</organism>
<name>A0A3N1L4B9_9PROT</name>
<sequence>MLTVTTAAEDYNLLTPAELRQAVGLSGDDASKDATLAPLGLRVAAAIAQVCFVAPAGASPPTLRMETVTETVPTGMRDGLLLSRRPVVAITSVVEDGAALDPGDYEVDPTTAILSRVYGGRCAYWSAGRIVVVYQAGWAAVPHDVKQAAAMWVQWLYHQAGRDPMLRSEEVPDVYSASWATPTSRDAPMPAGVPELLAAYRNAWIA</sequence>
<evidence type="ECO:0008006" key="3">
    <source>
        <dbReference type="Google" id="ProtNLM"/>
    </source>
</evidence>
<accession>A0A3N1L4B9</accession>
<dbReference type="OrthoDB" id="7258959at2"/>
<reference evidence="1 2" key="1">
    <citation type="submission" date="2018-11" db="EMBL/GenBank/DDBJ databases">
        <title>Genomic Encyclopedia of Type Strains, Phase IV (KMG-IV): sequencing the most valuable type-strain genomes for metagenomic binning, comparative biology and taxonomic classification.</title>
        <authorList>
            <person name="Goeker M."/>
        </authorList>
    </citation>
    <scope>NUCLEOTIDE SEQUENCE [LARGE SCALE GENOMIC DNA]</scope>
    <source>
        <strain evidence="1 2">DSM 5900</strain>
    </source>
</reference>
<dbReference type="RefSeq" id="WP_123692038.1">
    <property type="nucleotide sequence ID" value="NZ_AP019700.1"/>
</dbReference>